<accession>A0A3A4P2T0</accession>
<dbReference type="InterPro" id="IPR029063">
    <property type="entry name" value="SAM-dependent_MTases_sf"/>
</dbReference>
<dbReference type="AlphaFoldDB" id="A0A3A4P2T0"/>
<protein>
    <submittedName>
        <fullName evidence="1">Methyltransferase domain-containing protein</fullName>
    </submittedName>
</protein>
<reference evidence="1 2" key="1">
    <citation type="journal article" date="2017" name="ISME J.">
        <title>Energy and carbon metabolisms in a deep terrestrial subsurface fluid microbial community.</title>
        <authorList>
            <person name="Momper L."/>
            <person name="Jungbluth S.P."/>
            <person name="Lee M.D."/>
            <person name="Amend J.P."/>
        </authorList>
    </citation>
    <scope>NUCLEOTIDE SEQUENCE [LARGE SCALE GENOMIC DNA]</scope>
    <source>
        <strain evidence="1">SURF_5</strain>
    </source>
</reference>
<keyword evidence="1" id="KW-0489">Methyltransferase</keyword>
<dbReference type="Proteomes" id="UP000265882">
    <property type="component" value="Unassembled WGS sequence"/>
</dbReference>
<gene>
    <name evidence="1" type="ORF">C4520_02395</name>
</gene>
<dbReference type="GO" id="GO:0032259">
    <property type="term" value="P:methylation"/>
    <property type="evidence" value="ECO:0007669"/>
    <property type="project" value="UniProtKB-KW"/>
</dbReference>
<dbReference type="Pfam" id="PF13489">
    <property type="entry name" value="Methyltransf_23"/>
    <property type="match status" value="1"/>
</dbReference>
<organism evidence="1 2">
    <name type="scientific">Abyssobacteria bacterium (strain SURF_5)</name>
    <dbReference type="NCBI Taxonomy" id="2093360"/>
    <lineage>
        <taxon>Bacteria</taxon>
        <taxon>Pseudomonadati</taxon>
        <taxon>Candidatus Hydrogenedentota</taxon>
        <taxon>Candidatus Abyssobacteria</taxon>
    </lineage>
</organism>
<sequence>MTAYKNVLDMTYRILRKSLSPKVYVLLQKVFGRRKYYYSPFLYMQIVNRYLKAGPIDCKVILEVGPGNDITTAILMILEGAREVFLADEVNELTTHRREFPNRLQYIESISQSYKESCEGKLSITEISSRIHMIPHHVSCEFLYQLNIPKVDCLFSNHVLEHVEDLDDVFSAFKTLVKPGGIMFHSVDLSDHAYHVFTRYPRLRILNENNVLSHLKYSDGTFKMLNDKKLPMNRVLLPQYIDLCTSHGFAIRDIWYCQPKKHYHVHPDILGKTKQEFHDSFMSQINYFEISAKREEDVASSQMGWNLTKLGDC</sequence>
<dbReference type="GO" id="GO:0008168">
    <property type="term" value="F:methyltransferase activity"/>
    <property type="evidence" value="ECO:0007669"/>
    <property type="project" value="UniProtKB-KW"/>
</dbReference>
<keyword evidence="1" id="KW-0808">Transferase</keyword>
<evidence type="ECO:0000313" key="2">
    <source>
        <dbReference type="Proteomes" id="UP000265882"/>
    </source>
</evidence>
<comment type="caution">
    <text evidence="1">The sequence shown here is derived from an EMBL/GenBank/DDBJ whole genome shotgun (WGS) entry which is preliminary data.</text>
</comment>
<dbReference type="SUPFAM" id="SSF53335">
    <property type="entry name" value="S-adenosyl-L-methionine-dependent methyltransferases"/>
    <property type="match status" value="1"/>
</dbReference>
<proteinExistence type="predicted"/>
<evidence type="ECO:0000313" key="1">
    <source>
        <dbReference type="EMBL" id="RJP25472.1"/>
    </source>
</evidence>
<dbReference type="EMBL" id="QZKU01000022">
    <property type="protein sequence ID" value="RJP25472.1"/>
    <property type="molecule type" value="Genomic_DNA"/>
</dbReference>
<name>A0A3A4P2T0_ABYX5</name>
<dbReference type="Gene3D" id="3.40.50.150">
    <property type="entry name" value="Vaccinia Virus protein VP39"/>
    <property type="match status" value="1"/>
</dbReference>